<evidence type="ECO:0000313" key="3">
    <source>
        <dbReference type="Proteomes" id="UP000324222"/>
    </source>
</evidence>
<keyword evidence="1" id="KW-0732">Signal</keyword>
<sequence>MLLFYRVVVVVVVVVVAAAAAAVGSKGWTAGGPQLCVEGEKSTYRRRSYQWLIKRPGKRDGGKEGGWEMLRDTPARGVQLLNSASP</sequence>
<feature type="signal peptide" evidence="1">
    <location>
        <begin position="1"/>
        <end position="21"/>
    </location>
</feature>
<proteinExistence type="predicted"/>
<organism evidence="2 3">
    <name type="scientific">Portunus trituberculatus</name>
    <name type="common">Swimming crab</name>
    <name type="synonym">Neptunus trituberculatus</name>
    <dbReference type="NCBI Taxonomy" id="210409"/>
    <lineage>
        <taxon>Eukaryota</taxon>
        <taxon>Metazoa</taxon>
        <taxon>Ecdysozoa</taxon>
        <taxon>Arthropoda</taxon>
        <taxon>Crustacea</taxon>
        <taxon>Multicrustacea</taxon>
        <taxon>Malacostraca</taxon>
        <taxon>Eumalacostraca</taxon>
        <taxon>Eucarida</taxon>
        <taxon>Decapoda</taxon>
        <taxon>Pleocyemata</taxon>
        <taxon>Brachyura</taxon>
        <taxon>Eubrachyura</taxon>
        <taxon>Portunoidea</taxon>
        <taxon>Portunidae</taxon>
        <taxon>Portuninae</taxon>
        <taxon>Portunus</taxon>
    </lineage>
</organism>
<dbReference type="Proteomes" id="UP000324222">
    <property type="component" value="Unassembled WGS sequence"/>
</dbReference>
<gene>
    <name evidence="2" type="ORF">E2C01_025265</name>
</gene>
<keyword evidence="3" id="KW-1185">Reference proteome</keyword>
<dbReference type="AlphaFoldDB" id="A0A5B7EHE4"/>
<evidence type="ECO:0000256" key="1">
    <source>
        <dbReference type="SAM" id="SignalP"/>
    </source>
</evidence>
<comment type="caution">
    <text evidence="2">The sequence shown here is derived from an EMBL/GenBank/DDBJ whole genome shotgun (WGS) entry which is preliminary data.</text>
</comment>
<dbReference type="EMBL" id="VSRR010002536">
    <property type="protein sequence ID" value="MPC31964.1"/>
    <property type="molecule type" value="Genomic_DNA"/>
</dbReference>
<reference evidence="2 3" key="1">
    <citation type="submission" date="2019-05" db="EMBL/GenBank/DDBJ databases">
        <title>Another draft genome of Portunus trituberculatus and its Hox gene families provides insights of decapod evolution.</title>
        <authorList>
            <person name="Jeong J.-H."/>
            <person name="Song I."/>
            <person name="Kim S."/>
            <person name="Choi T."/>
            <person name="Kim D."/>
            <person name="Ryu S."/>
            <person name="Kim W."/>
        </authorList>
    </citation>
    <scope>NUCLEOTIDE SEQUENCE [LARGE SCALE GENOMIC DNA]</scope>
    <source>
        <tissue evidence="2">Muscle</tissue>
    </source>
</reference>
<name>A0A5B7EHE4_PORTR</name>
<protein>
    <recommendedName>
        <fullName evidence="4">Secreted protein</fullName>
    </recommendedName>
</protein>
<accession>A0A5B7EHE4</accession>
<feature type="chain" id="PRO_5022850714" description="Secreted protein" evidence="1">
    <location>
        <begin position="22"/>
        <end position="86"/>
    </location>
</feature>
<evidence type="ECO:0008006" key="4">
    <source>
        <dbReference type="Google" id="ProtNLM"/>
    </source>
</evidence>
<evidence type="ECO:0000313" key="2">
    <source>
        <dbReference type="EMBL" id="MPC31964.1"/>
    </source>
</evidence>